<keyword evidence="2" id="KW-1185">Reference proteome</keyword>
<dbReference type="EMBL" id="CP134192">
    <property type="protein sequence ID" value="WPB07893.1"/>
    <property type="molecule type" value="Genomic_DNA"/>
</dbReference>
<gene>
    <name evidence="1" type="ORF">RHO25_012557</name>
</gene>
<reference evidence="1 2" key="1">
    <citation type="submission" date="2023-09" db="EMBL/GenBank/DDBJ databases">
        <title>Complete-Gapless Cercospora beticola genome.</title>
        <authorList>
            <person name="Wyatt N.A."/>
            <person name="Spanner R.E."/>
            <person name="Bolton M.D."/>
        </authorList>
    </citation>
    <scope>NUCLEOTIDE SEQUENCE [LARGE SCALE GENOMIC DNA]</scope>
    <source>
        <strain evidence="1">Cb09-40</strain>
    </source>
</reference>
<protein>
    <submittedName>
        <fullName evidence="1">Uncharacterized protein</fullName>
    </submittedName>
</protein>
<dbReference type="Proteomes" id="UP001302367">
    <property type="component" value="Chromosome 9"/>
</dbReference>
<dbReference type="RefSeq" id="XP_065459637.1">
    <property type="nucleotide sequence ID" value="XM_065603565.1"/>
</dbReference>
<dbReference type="GeneID" id="35434867"/>
<name>A0ABZ0P7V1_CERBT</name>
<organism evidence="1 2">
    <name type="scientific">Cercospora beticola</name>
    <name type="common">Sugarbeet leaf spot fungus</name>
    <dbReference type="NCBI Taxonomy" id="122368"/>
    <lineage>
        <taxon>Eukaryota</taxon>
        <taxon>Fungi</taxon>
        <taxon>Dikarya</taxon>
        <taxon>Ascomycota</taxon>
        <taxon>Pezizomycotina</taxon>
        <taxon>Dothideomycetes</taxon>
        <taxon>Dothideomycetidae</taxon>
        <taxon>Mycosphaerellales</taxon>
        <taxon>Mycosphaerellaceae</taxon>
        <taxon>Cercospora</taxon>
    </lineage>
</organism>
<sequence>MLLQRLYIQVLAAPKETGTTVRRYVLNQTDFDFGHILNSNVKMSQIVLETQIEAGTTFHHSEPLDGIIAYLSSRKLPLWLVVAMDIECRMYEFIGADGPRASELYLNSVERIEKQFQPAIEQARGQKDDMIEAMKREFSRRDEMERQFRILDDVTTTRKQYGIPPAAFKQLAGKPLFHVSGTPTSAMRKLFLTQLISTKAVCERANDEACILSIAHLYTACRHYGLVKTAWHDMDLSSSTITNSSISMAIHRVTTTVS</sequence>
<evidence type="ECO:0000313" key="2">
    <source>
        <dbReference type="Proteomes" id="UP001302367"/>
    </source>
</evidence>
<proteinExistence type="predicted"/>
<evidence type="ECO:0000313" key="1">
    <source>
        <dbReference type="EMBL" id="WPB07893.1"/>
    </source>
</evidence>
<accession>A0ABZ0P7V1</accession>